<comment type="caution">
    <text evidence="3">The sequence shown here is derived from an EMBL/GenBank/DDBJ whole genome shotgun (WGS) entry which is preliminary data.</text>
</comment>
<dbReference type="PANTHER" id="PTHR32114:SF2">
    <property type="entry name" value="ABC TRANSPORTER ABCH.3"/>
    <property type="match status" value="1"/>
</dbReference>
<dbReference type="STRING" id="60547.GCA_000751215_03484"/>
<dbReference type="Proteomes" id="UP000027466">
    <property type="component" value="Unassembled WGS sequence"/>
</dbReference>
<dbReference type="SUPFAM" id="SSF52540">
    <property type="entry name" value="P-loop containing nucleoside triphosphate hydrolases"/>
    <property type="match status" value="1"/>
</dbReference>
<accession>A0A069PHW2</accession>
<feature type="coiled-coil region" evidence="1">
    <location>
        <begin position="244"/>
        <end position="271"/>
    </location>
</feature>
<dbReference type="Gene3D" id="3.40.50.300">
    <property type="entry name" value="P-loop containing nucleotide triphosphate hydrolases"/>
    <property type="match status" value="2"/>
</dbReference>
<dbReference type="PANTHER" id="PTHR32114">
    <property type="entry name" value="ABC TRANSPORTER ABCH.3"/>
    <property type="match status" value="1"/>
</dbReference>
<proteinExistence type="predicted"/>
<feature type="coiled-coil region" evidence="1">
    <location>
        <begin position="298"/>
        <end position="325"/>
    </location>
</feature>
<dbReference type="RefSeq" id="WP_035933723.1">
    <property type="nucleotide sequence ID" value="NZ_CADFFX010000013.1"/>
</dbReference>
<dbReference type="GO" id="GO:0006302">
    <property type="term" value="P:double-strand break repair"/>
    <property type="evidence" value="ECO:0007669"/>
    <property type="project" value="InterPro"/>
</dbReference>
<feature type="coiled-coil region" evidence="1">
    <location>
        <begin position="879"/>
        <end position="906"/>
    </location>
</feature>
<dbReference type="EMBL" id="JFHC01000042">
    <property type="protein sequence ID" value="KDR40313.1"/>
    <property type="molecule type" value="Genomic_DNA"/>
</dbReference>
<sequence>MRILSLRLRNLNSLKGDWKIDFGQPPFRDNGLFAITGPTGAGKTTLLDAICLALYHRTPRMDTVSAGSNELMTRHTFECLAEVEFEVKGKGYRAFWSQRRARDKATGNLQAPKVELARLDGTIVTERINDKLRMVEEITGLDFGRFTKSMMLAQGGFAAFLEARANERAELLEELTGTDIYGLISQNVFERTRDEKSALDTLQARAEGVQLLGDEQLAGLKQEAEGLAAQEAQLIVQQRSTDAMLQWRKELAVAQTRLEQASANEKSALQELADAKPDLDALAASEPAEKLKAQHDAMRVTRNALAETSQRLAKAKADRERASLDTARHARLAFHLRKQITAARQASLDELLGQARDAQASLDQHPHRKALGEWIAAWRPQFDARQQLLDGIGVSLDKERQLSHAIGVHGERIEAQRNVVREAAQMLDEARQVEAAQRAVWSRVLDGRQEAELKAHCERLQQEQVALNRLAHLAQIREHGAKQQQAAIAELARHRAALNSSTQERKRIDEACRALRERIADKRKLLEQEQLILQLADHRAALREGEPCPLCGSREHPAIVEYQLLDVSATRRDLEANEAALDALVKQERTAKSAMDAASAAIAQLQKRVDQWTTDDATHAEDWRTSCARLDADLTGRAALDAHLEQHAGRLKHAQNTLETLDALKARIERCVQARHAAENRSTQCAHDLRLLDEKRAADEKSLKEAADAIAAQREQLAQREEALNASVVEAGCEHPGDRAHWRAWLAQRESEWRAWQEGNERSRLLLRQSDAARQALQVAFDEEEKWAARWRPLETARPELLSEPFEVSPDAETDFNDAASNYETMRDRATVLEGMEQTLTHRLSEDAAAAEKSDAAWIAALAHSPFEDEAAFVQALLSHDERDRLRKLKAALDKLLTEAQTLRASADHRRAELLADPKTDQPADALQLRLDEHAASLRSVTQRQGEISAALKHDEQQRSSRQALIASIETQRTQYDLWQRLSSLIGSSDGAKYRKFAQGLTLDHLIHLANRQLVQLHGRYQLNRRASGELEMEVVDTWQGDVARDTRTLSGGESFLVSLALALALSDLVSHKTSIDSLFLDEGFGTLDGETLEIALNALDSLNARGKTIGVISHVEALKERIPLQIRVAKSVGVGFSTVEVTAG</sequence>
<keyword evidence="1" id="KW-0175">Coiled coil</keyword>
<feature type="coiled-coil region" evidence="1">
    <location>
        <begin position="644"/>
        <end position="723"/>
    </location>
</feature>
<dbReference type="Pfam" id="PF13558">
    <property type="entry name" value="SbcC_Walker_B"/>
    <property type="match status" value="1"/>
</dbReference>
<gene>
    <name evidence="3" type="ORF">BG61_26125</name>
</gene>
<organism evidence="3 4">
    <name type="scientific">Caballeronia glathei</name>
    <dbReference type="NCBI Taxonomy" id="60547"/>
    <lineage>
        <taxon>Bacteria</taxon>
        <taxon>Pseudomonadati</taxon>
        <taxon>Pseudomonadota</taxon>
        <taxon>Betaproteobacteria</taxon>
        <taxon>Burkholderiales</taxon>
        <taxon>Burkholderiaceae</taxon>
        <taxon>Caballeronia</taxon>
    </lineage>
</organism>
<name>A0A069PHW2_9BURK</name>
<feature type="domain" description="Rad50/SbcC-type AAA" evidence="2">
    <location>
        <begin position="5"/>
        <end position="203"/>
    </location>
</feature>
<dbReference type="AlphaFoldDB" id="A0A069PHW2"/>
<evidence type="ECO:0000313" key="3">
    <source>
        <dbReference type="EMBL" id="KDR40313.1"/>
    </source>
</evidence>
<dbReference type="GO" id="GO:0016887">
    <property type="term" value="F:ATP hydrolysis activity"/>
    <property type="evidence" value="ECO:0007669"/>
    <property type="project" value="InterPro"/>
</dbReference>
<evidence type="ECO:0000313" key="4">
    <source>
        <dbReference type="Proteomes" id="UP000027466"/>
    </source>
</evidence>
<dbReference type="Pfam" id="PF13476">
    <property type="entry name" value="AAA_23"/>
    <property type="match status" value="1"/>
</dbReference>
<dbReference type="InterPro" id="IPR027417">
    <property type="entry name" value="P-loop_NTPase"/>
</dbReference>
<dbReference type="InterPro" id="IPR038729">
    <property type="entry name" value="Rad50/SbcC_AAA"/>
</dbReference>
<evidence type="ECO:0000256" key="1">
    <source>
        <dbReference type="SAM" id="Coils"/>
    </source>
</evidence>
<keyword evidence="4" id="KW-1185">Reference proteome</keyword>
<reference evidence="3 4" key="1">
    <citation type="submission" date="2014-03" db="EMBL/GenBank/DDBJ databases">
        <title>Draft Genome Sequences of Four Burkholderia Strains.</title>
        <authorList>
            <person name="Liu X.Y."/>
            <person name="Li C.X."/>
            <person name="Xu J.H."/>
        </authorList>
    </citation>
    <scope>NUCLEOTIDE SEQUENCE [LARGE SCALE GENOMIC DNA]</scope>
    <source>
        <strain evidence="3 4">DSM 50014</strain>
    </source>
</reference>
<protein>
    <recommendedName>
        <fullName evidence="2">Rad50/SbcC-type AAA domain-containing protein</fullName>
    </recommendedName>
</protein>
<evidence type="ECO:0000259" key="2">
    <source>
        <dbReference type="Pfam" id="PF13476"/>
    </source>
</evidence>